<protein>
    <submittedName>
        <fullName evidence="2">Putative ribbon-helix-helix protein repressor</fullName>
    </submittedName>
</protein>
<dbReference type="PANTHER" id="PTHR36215:SF1">
    <property type="entry name" value="BLL4998 PROTEIN"/>
    <property type="match status" value="1"/>
</dbReference>
<sequence length="57" mass="6640">MCIIMSSYYMKRVIVNLTDALLKGLDELVREGKYPNRSEAIRNAIRDLIKAEGKWRP</sequence>
<evidence type="ECO:0000313" key="2">
    <source>
        <dbReference type="EMBL" id="QJI03649.1"/>
    </source>
</evidence>
<proteinExistence type="predicted"/>
<dbReference type="InterPro" id="IPR002145">
    <property type="entry name" value="CopG"/>
</dbReference>
<dbReference type="SUPFAM" id="SSF47598">
    <property type="entry name" value="Ribbon-helix-helix"/>
    <property type="match status" value="1"/>
</dbReference>
<dbReference type="EMBL" id="MT145106">
    <property type="protein sequence ID" value="QJI03649.1"/>
    <property type="molecule type" value="Genomic_DNA"/>
</dbReference>
<accession>A0A6M3Y087</accession>
<evidence type="ECO:0000259" key="1">
    <source>
        <dbReference type="Pfam" id="PF01402"/>
    </source>
</evidence>
<dbReference type="Gene3D" id="1.10.1220.10">
    <property type="entry name" value="Met repressor-like"/>
    <property type="match status" value="1"/>
</dbReference>
<dbReference type="Pfam" id="PF01402">
    <property type="entry name" value="RHH_1"/>
    <property type="match status" value="1"/>
</dbReference>
<reference evidence="2" key="1">
    <citation type="submission" date="2020-03" db="EMBL/GenBank/DDBJ databases">
        <title>The deep terrestrial virosphere.</title>
        <authorList>
            <person name="Holmfeldt K."/>
            <person name="Nilsson E."/>
            <person name="Simone D."/>
            <person name="Lopez-Fernandez M."/>
            <person name="Wu X."/>
            <person name="de Brujin I."/>
            <person name="Lundin D."/>
            <person name="Andersson A."/>
            <person name="Bertilsson S."/>
            <person name="Dopson M."/>
        </authorList>
    </citation>
    <scope>NUCLEOTIDE SEQUENCE</scope>
    <source>
        <strain evidence="2">TM448B04827</strain>
    </source>
</reference>
<organism evidence="2">
    <name type="scientific">viral metagenome</name>
    <dbReference type="NCBI Taxonomy" id="1070528"/>
    <lineage>
        <taxon>unclassified sequences</taxon>
        <taxon>metagenomes</taxon>
        <taxon>organismal metagenomes</taxon>
    </lineage>
</organism>
<dbReference type="InterPro" id="IPR010985">
    <property type="entry name" value="Ribbon_hlx_hlx"/>
</dbReference>
<feature type="domain" description="Ribbon-helix-helix protein CopG" evidence="1">
    <location>
        <begin position="11"/>
        <end position="51"/>
    </location>
</feature>
<name>A0A6M3Y087_9ZZZZ</name>
<dbReference type="GO" id="GO:0006355">
    <property type="term" value="P:regulation of DNA-templated transcription"/>
    <property type="evidence" value="ECO:0007669"/>
    <property type="project" value="InterPro"/>
</dbReference>
<dbReference type="InterPro" id="IPR013321">
    <property type="entry name" value="Arc_rbn_hlx_hlx"/>
</dbReference>
<dbReference type="CDD" id="cd22231">
    <property type="entry name" value="RHH_NikR_HicB-like"/>
    <property type="match status" value="1"/>
</dbReference>
<gene>
    <name evidence="2" type="ORF">TM448B04827_0012</name>
</gene>
<dbReference type="PANTHER" id="PTHR36215">
    <property type="entry name" value="BLL4998 PROTEIN"/>
    <property type="match status" value="1"/>
</dbReference>
<dbReference type="AlphaFoldDB" id="A0A6M3Y087"/>